<dbReference type="AlphaFoldDB" id="A0A644VBJ0"/>
<proteinExistence type="predicted"/>
<accession>A0A644VBJ0</accession>
<dbReference type="GO" id="GO:0050043">
    <property type="term" value="F:lactate racemase activity"/>
    <property type="evidence" value="ECO:0007669"/>
    <property type="project" value="UniProtKB-EC"/>
</dbReference>
<dbReference type="EC" id="5.1.2.1" evidence="3"/>
<evidence type="ECO:0000313" key="3">
    <source>
        <dbReference type="EMBL" id="MPL88475.1"/>
    </source>
</evidence>
<organism evidence="3">
    <name type="scientific">bioreactor metagenome</name>
    <dbReference type="NCBI Taxonomy" id="1076179"/>
    <lineage>
        <taxon>unclassified sequences</taxon>
        <taxon>metagenomes</taxon>
        <taxon>ecological metagenomes</taxon>
    </lineage>
</organism>
<dbReference type="InterPro" id="IPR048068">
    <property type="entry name" value="LarA-like"/>
</dbReference>
<evidence type="ECO:0000259" key="1">
    <source>
        <dbReference type="Pfam" id="PF09861"/>
    </source>
</evidence>
<keyword evidence="3" id="KW-0413">Isomerase</keyword>
<evidence type="ECO:0000259" key="2">
    <source>
        <dbReference type="Pfam" id="PF21113"/>
    </source>
</evidence>
<gene>
    <name evidence="3" type="primary">larA_10</name>
    <name evidence="3" type="ORF">SDC9_34498</name>
</gene>
<sequence length="433" mass="47210">MTLKTFQIPYGNTIQEVKLPEEKVIYDIHGNKAETKEDLCAETLRALREPIDSKPLAQLVKKGDKVTIIVSDLTRMVRTKEFLPVILDELNANDIADNDICIVVATGTHRGHTPAENAAVYGEDVCKRIKIYQHDCMAKDLVPMGTTSRGTPIWLDKRVADADKVIVTGGITLHPMAGFGGGRKGVMPGVSGHATIMANHAHALADKVGDRCNPACIAGVLQDNPFHEDMEEVCAALNPAFLVNTVFTPDGDLFEVVAGNWKTAWLKGCKDLLEISKVDICEKADVVIASAGGAPKDTNLYQGTKAHMNADFALKKDGILIVALECPDIKEPAIFSDWCSKSDLLQMEKECRADFSIPAFVAFKTRCIIADCTAYMVTLPENFDYVRQTGQIPVATVAEAWELAQAKLKEQGKDDYKIIVMGHASSTLPVLKA</sequence>
<dbReference type="Gene3D" id="3.40.50.11440">
    <property type="match status" value="1"/>
</dbReference>
<dbReference type="InterPro" id="IPR048520">
    <property type="entry name" value="LarA_C"/>
</dbReference>
<reference evidence="3" key="1">
    <citation type="submission" date="2019-08" db="EMBL/GenBank/DDBJ databases">
        <authorList>
            <person name="Kucharzyk K."/>
            <person name="Murdoch R.W."/>
            <person name="Higgins S."/>
            <person name="Loffler F."/>
        </authorList>
    </citation>
    <scope>NUCLEOTIDE SEQUENCE</scope>
</reference>
<dbReference type="InterPro" id="IPR018657">
    <property type="entry name" value="LarA-like_N"/>
</dbReference>
<dbReference type="EMBL" id="VSSQ01000258">
    <property type="protein sequence ID" value="MPL88475.1"/>
    <property type="molecule type" value="Genomic_DNA"/>
</dbReference>
<dbReference type="PANTHER" id="PTHR33171">
    <property type="entry name" value="LAR_N DOMAIN-CONTAINING PROTEIN"/>
    <property type="match status" value="1"/>
</dbReference>
<dbReference type="NCBIfam" id="NF033504">
    <property type="entry name" value="Ni_dep_LarA"/>
    <property type="match status" value="1"/>
</dbReference>
<dbReference type="Pfam" id="PF09861">
    <property type="entry name" value="Lar_N"/>
    <property type="match status" value="1"/>
</dbReference>
<protein>
    <submittedName>
        <fullName evidence="3">Lactate racemase</fullName>
        <ecNumber evidence="3">5.1.2.1</ecNumber>
    </submittedName>
</protein>
<feature type="domain" description="LarA-like N-terminal" evidence="1">
    <location>
        <begin position="10"/>
        <end position="205"/>
    </location>
</feature>
<dbReference type="InterPro" id="IPR043166">
    <property type="entry name" value="LarA-like_C"/>
</dbReference>
<dbReference type="Pfam" id="PF21113">
    <property type="entry name" value="LarA_C"/>
    <property type="match status" value="1"/>
</dbReference>
<dbReference type="PANTHER" id="PTHR33171:SF17">
    <property type="entry name" value="LARA-LIKE N-TERMINAL DOMAIN-CONTAINING PROTEIN"/>
    <property type="match status" value="1"/>
</dbReference>
<dbReference type="InterPro" id="IPR047926">
    <property type="entry name" value="Ni_dep_LarA"/>
</dbReference>
<name>A0A644VBJ0_9ZZZZ</name>
<comment type="caution">
    <text evidence="3">The sequence shown here is derived from an EMBL/GenBank/DDBJ whole genome shotgun (WGS) entry which is preliminary data.</text>
</comment>
<dbReference type="Gene3D" id="3.90.226.30">
    <property type="match status" value="1"/>
</dbReference>
<feature type="domain" description="Lactate racemase C-terminal" evidence="2">
    <location>
        <begin position="282"/>
        <end position="420"/>
    </location>
</feature>